<proteinExistence type="predicted"/>
<organism evidence="1 2">
    <name type="scientific">Methylococcus capsulatus</name>
    <dbReference type="NCBI Taxonomy" id="414"/>
    <lineage>
        <taxon>Bacteria</taxon>
        <taxon>Pseudomonadati</taxon>
        <taxon>Pseudomonadota</taxon>
        <taxon>Gammaproteobacteria</taxon>
        <taxon>Methylococcales</taxon>
        <taxon>Methylococcaceae</taxon>
        <taxon>Methylococcus</taxon>
    </lineage>
</organism>
<dbReference type="EMBL" id="OX458332">
    <property type="protein sequence ID" value="CAI8853071.1"/>
    <property type="molecule type" value="Genomic_DNA"/>
</dbReference>
<name>A0AA35UM25_METCP</name>
<evidence type="ECO:0000313" key="2">
    <source>
        <dbReference type="Proteomes" id="UP001158598"/>
    </source>
</evidence>
<dbReference type="AlphaFoldDB" id="A0AA35UM25"/>
<accession>A0AA35UM25</accession>
<dbReference type="Proteomes" id="UP001158598">
    <property type="component" value="Chromosome"/>
</dbReference>
<protein>
    <submittedName>
        <fullName evidence="1">Uncharacterized protein</fullName>
    </submittedName>
</protein>
<sequence>MDGIYTAAWDEVKDEERKAVPSIERALVPNDLEREPSRQDSALAGSADHGAFACTARQKAITQC</sequence>
<evidence type="ECO:0000313" key="1">
    <source>
        <dbReference type="EMBL" id="CAI8853071.1"/>
    </source>
</evidence>
<gene>
    <name evidence="1" type="ORF">MCNOR_2537</name>
</gene>
<reference evidence="1" key="1">
    <citation type="submission" date="2023-03" db="EMBL/GenBank/DDBJ databases">
        <authorList>
            <person name="Pearce D."/>
        </authorList>
    </citation>
    <scope>NUCLEOTIDE SEQUENCE</scope>
    <source>
        <strain evidence="1">Mc</strain>
    </source>
</reference>